<sequence length="282" mass="30109">MMHPMPLSEAPPLQRTLHDAVDAVRAHTDFAPEIALILGSGLGPLADEIAAQATLPYREIPGFAPSTAPGHAGELILGTLAGRDVVAMKGRLHVYEGITAAQAAFPVRLMHALGARSLVVSNACGGLNPHFRAGEIMLQLDFINFTGTNALIGPNDEALGPRFPVAFDAYDPEYLETARAVARREDIRLCEGVYLAISGPSYASRAELRMFRGFGADAIGMSTVHEVLVARHQGLRVLGLSVVTDMALPDGERHADEGDVLETAARTGPTFRRLVKALLPHL</sequence>
<proteinExistence type="inferred from homology"/>
<gene>
    <name evidence="7" type="ordered locus">Trad_2660</name>
</gene>
<dbReference type="PANTHER" id="PTHR11904">
    <property type="entry name" value="METHYLTHIOADENOSINE/PURINE NUCLEOSIDE PHOSPHORYLASE"/>
    <property type="match status" value="1"/>
</dbReference>
<evidence type="ECO:0000256" key="1">
    <source>
        <dbReference type="ARBA" id="ARBA00005058"/>
    </source>
</evidence>
<dbReference type="Proteomes" id="UP000000379">
    <property type="component" value="Chromosome"/>
</dbReference>
<dbReference type="GO" id="GO:0005737">
    <property type="term" value="C:cytoplasm"/>
    <property type="evidence" value="ECO:0007669"/>
    <property type="project" value="TreeGrafter"/>
</dbReference>
<dbReference type="UniPathway" id="UPA00606"/>
<accession>D7CUH9</accession>
<keyword evidence="4 5" id="KW-0808">Transferase</keyword>
<dbReference type="GO" id="GO:0004731">
    <property type="term" value="F:purine-nucleoside phosphorylase activity"/>
    <property type="evidence" value="ECO:0007669"/>
    <property type="project" value="UniProtKB-EC"/>
</dbReference>
<reference evidence="7 8" key="2">
    <citation type="journal article" date="2011" name="Stand. Genomic Sci.">
        <title>Complete genome sequence of Truepera radiovictrix type strain (RQ-24).</title>
        <authorList>
            <person name="Ivanova N."/>
            <person name="Rohde C."/>
            <person name="Munk C."/>
            <person name="Nolan M."/>
            <person name="Lucas S."/>
            <person name="Del Rio T.G."/>
            <person name="Tice H."/>
            <person name="Deshpande S."/>
            <person name="Cheng J.F."/>
            <person name="Tapia R."/>
            <person name="Han C."/>
            <person name="Goodwin L."/>
            <person name="Pitluck S."/>
            <person name="Liolios K."/>
            <person name="Mavromatis K."/>
            <person name="Mikhailova N."/>
            <person name="Pati A."/>
            <person name="Chen A."/>
            <person name="Palaniappan K."/>
            <person name="Land M."/>
            <person name="Hauser L."/>
            <person name="Chang Y.J."/>
            <person name="Jeffries C.D."/>
            <person name="Brambilla E."/>
            <person name="Rohde M."/>
            <person name="Goker M."/>
            <person name="Tindall B.J."/>
            <person name="Woyke T."/>
            <person name="Bristow J."/>
            <person name="Eisen J.A."/>
            <person name="Markowitz V."/>
            <person name="Hugenholtz P."/>
            <person name="Kyrpides N.C."/>
            <person name="Klenk H.P."/>
            <person name="Lapidus A."/>
        </authorList>
    </citation>
    <scope>NUCLEOTIDE SEQUENCE [LARGE SCALE GENOMIC DNA]</scope>
    <source>
        <strain evidence="8">DSM 17093 / CIP 108686 / LMG 22925 / RQ-24</strain>
    </source>
</reference>
<dbReference type="InterPro" id="IPR011270">
    <property type="entry name" value="Pur_Nuc_Pase_Ino/Guo-sp"/>
</dbReference>
<dbReference type="CDD" id="cd09009">
    <property type="entry name" value="PNP-EcPNPII_like"/>
    <property type="match status" value="1"/>
</dbReference>
<comment type="similarity">
    <text evidence="2 5">Belongs to the PNP/MTAP phosphorylase family.</text>
</comment>
<dbReference type="GO" id="GO:0009116">
    <property type="term" value="P:nucleoside metabolic process"/>
    <property type="evidence" value="ECO:0007669"/>
    <property type="project" value="InterPro"/>
</dbReference>
<dbReference type="InterPro" id="IPR035994">
    <property type="entry name" value="Nucleoside_phosphorylase_sf"/>
</dbReference>
<feature type="domain" description="Nucleoside phosphorylase" evidence="6">
    <location>
        <begin position="34"/>
        <end position="279"/>
    </location>
</feature>
<dbReference type="KEGG" id="tra:Trad_2660"/>
<organism evidence="7 8">
    <name type="scientific">Truepera radiovictrix (strain DSM 17093 / CIP 108686 / LMG 22925 / RQ-24)</name>
    <dbReference type="NCBI Taxonomy" id="649638"/>
    <lineage>
        <taxon>Bacteria</taxon>
        <taxon>Thermotogati</taxon>
        <taxon>Deinococcota</taxon>
        <taxon>Deinococci</taxon>
        <taxon>Trueperales</taxon>
        <taxon>Trueperaceae</taxon>
        <taxon>Truepera</taxon>
    </lineage>
</organism>
<dbReference type="HOGENOM" id="CLU_054456_1_0_0"/>
<dbReference type="InterPro" id="IPR000845">
    <property type="entry name" value="Nucleoside_phosphorylase_d"/>
</dbReference>
<dbReference type="NCBIfam" id="TIGR01697">
    <property type="entry name" value="PNPH-PUNA-XAPA"/>
    <property type="match status" value="1"/>
</dbReference>
<dbReference type="PANTHER" id="PTHR11904:SF9">
    <property type="entry name" value="PURINE NUCLEOSIDE PHOSPHORYLASE-RELATED"/>
    <property type="match status" value="1"/>
</dbReference>
<reference evidence="8" key="1">
    <citation type="submission" date="2010-05" db="EMBL/GenBank/DDBJ databases">
        <title>The complete genome of Truepera radiovictris DSM 17093.</title>
        <authorList>
            <consortium name="US DOE Joint Genome Institute (JGI-PGF)"/>
            <person name="Lucas S."/>
            <person name="Copeland A."/>
            <person name="Lapidus A."/>
            <person name="Glavina del Rio T."/>
            <person name="Dalin E."/>
            <person name="Tice H."/>
            <person name="Bruce D."/>
            <person name="Goodwin L."/>
            <person name="Pitluck S."/>
            <person name="Kyrpides N."/>
            <person name="Mavromatis K."/>
            <person name="Ovchinnikova G."/>
            <person name="Munk A.C."/>
            <person name="Detter J.C."/>
            <person name="Han C."/>
            <person name="Tapia R."/>
            <person name="Land M."/>
            <person name="Hauser L."/>
            <person name="Markowitz V."/>
            <person name="Cheng J.-F."/>
            <person name="Hugenholtz P."/>
            <person name="Woyke T."/>
            <person name="Wu D."/>
            <person name="Tindall B."/>
            <person name="Pomrenke H.G."/>
            <person name="Brambilla E."/>
            <person name="Klenk H.-P."/>
            <person name="Eisen J.A."/>
        </authorList>
    </citation>
    <scope>NUCLEOTIDE SEQUENCE [LARGE SCALE GENOMIC DNA]</scope>
    <source>
        <strain evidence="8">DSM 17093 / CIP 108686 / LMG 22925 / RQ-24</strain>
    </source>
</reference>
<dbReference type="Gene3D" id="3.40.50.1580">
    <property type="entry name" value="Nucleoside phosphorylase domain"/>
    <property type="match status" value="1"/>
</dbReference>
<dbReference type="NCBIfam" id="NF006054">
    <property type="entry name" value="PRK08202.1"/>
    <property type="match status" value="1"/>
</dbReference>
<dbReference type="EMBL" id="CP002049">
    <property type="protein sequence ID" value="ADI15764.1"/>
    <property type="molecule type" value="Genomic_DNA"/>
</dbReference>
<evidence type="ECO:0000256" key="2">
    <source>
        <dbReference type="ARBA" id="ARBA00006751"/>
    </source>
</evidence>
<dbReference type="STRING" id="649638.Trad_2660"/>
<keyword evidence="8" id="KW-1185">Reference proteome</keyword>
<evidence type="ECO:0000256" key="4">
    <source>
        <dbReference type="ARBA" id="ARBA00022679"/>
    </source>
</evidence>
<dbReference type="PIRSF" id="PIRSF000477">
    <property type="entry name" value="PurNPase"/>
    <property type="match status" value="1"/>
</dbReference>
<name>D7CUH9_TRURR</name>
<evidence type="ECO:0000259" key="6">
    <source>
        <dbReference type="Pfam" id="PF01048"/>
    </source>
</evidence>
<dbReference type="InterPro" id="IPR011268">
    <property type="entry name" value="Purine_phosphorylase"/>
</dbReference>
<dbReference type="SUPFAM" id="SSF53167">
    <property type="entry name" value="Purine and uridine phosphorylases"/>
    <property type="match status" value="1"/>
</dbReference>
<protein>
    <recommendedName>
        <fullName evidence="5">Purine nucleoside phosphorylase</fullName>
        <ecNumber evidence="5">2.4.2.1</ecNumber>
    </recommendedName>
    <alternativeName>
        <fullName evidence="5">Inosine-guanosine phosphorylase</fullName>
    </alternativeName>
</protein>
<comment type="function">
    <text evidence="5">The purine nucleoside phosphorylases catalyze the phosphorolytic breakdown of the N-glycosidic bond in the beta-(deoxy)ribonucleoside molecules, with the formation of the corresponding free purine bases and pentose-1-phosphate.</text>
</comment>
<dbReference type="AlphaFoldDB" id="D7CUH9"/>
<evidence type="ECO:0000313" key="7">
    <source>
        <dbReference type="EMBL" id="ADI15764.1"/>
    </source>
</evidence>
<dbReference type="NCBIfam" id="TIGR01700">
    <property type="entry name" value="PNPH"/>
    <property type="match status" value="1"/>
</dbReference>
<evidence type="ECO:0000256" key="5">
    <source>
        <dbReference type="PIRNR" id="PIRNR000477"/>
    </source>
</evidence>
<dbReference type="Pfam" id="PF01048">
    <property type="entry name" value="PNP_UDP_1"/>
    <property type="match status" value="1"/>
</dbReference>
<comment type="pathway">
    <text evidence="1 5">Purine metabolism; purine nucleoside salvage.</text>
</comment>
<dbReference type="eggNOG" id="COG0005">
    <property type="taxonomic scope" value="Bacteria"/>
</dbReference>
<keyword evidence="3 5" id="KW-0328">Glycosyltransferase</keyword>
<evidence type="ECO:0000256" key="3">
    <source>
        <dbReference type="ARBA" id="ARBA00022676"/>
    </source>
</evidence>
<dbReference type="EC" id="2.4.2.1" evidence="5"/>
<evidence type="ECO:0000313" key="8">
    <source>
        <dbReference type="Proteomes" id="UP000000379"/>
    </source>
</evidence>